<evidence type="ECO:0000313" key="7">
    <source>
        <dbReference type="EMBL" id="SVD43099.1"/>
    </source>
</evidence>
<feature type="domain" description="Malate synthase TIM barrel" evidence="6">
    <location>
        <begin position="24"/>
        <end position="261"/>
    </location>
</feature>
<keyword evidence="2" id="KW-0963">Cytoplasm</keyword>
<dbReference type="InterPro" id="IPR046363">
    <property type="entry name" value="MS_N_TIM-barrel_dom"/>
</dbReference>
<evidence type="ECO:0000256" key="4">
    <source>
        <dbReference type="ARBA" id="ARBA00022842"/>
    </source>
</evidence>
<dbReference type="InterPro" id="IPR006253">
    <property type="entry name" value="Malate_synthG"/>
</dbReference>
<comment type="cofactor">
    <cofactor evidence="1">
        <name>Mg(2+)</name>
        <dbReference type="ChEBI" id="CHEBI:18420"/>
    </cofactor>
</comment>
<proteinExistence type="predicted"/>
<reference evidence="7" key="1">
    <citation type="submission" date="2018-05" db="EMBL/GenBank/DDBJ databases">
        <authorList>
            <person name="Lanie J.A."/>
            <person name="Ng W.-L."/>
            <person name="Kazmierczak K.M."/>
            <person name="Andrzejewski T.M."/>
            <person name="Davidsen T.M."/>
            <person name="Wayne K.J."/>
            <person name="Tettelin H."/>
            <person name="Glass J.I."/>
            <person name="Rusch D."/>
            <person name="Podicherti R."/>
            <person name="Tsui H.-C.T."/>
            <person name="Winkler M.E."/>
        </authorList>
    </citation>
    <scope>NUCLEOTIDE SEQUENCE</scope>
</reference>
<dbReference type="GO" id="GO:0004474">
    <property type="term" value="F:malate synthase activity"/>
    <property type="evidence" value="ECO:0007669"/>
    <property type="project" value="InterPro"/>
</dbReference>
<dbReference type="InterPro" id="IPR001465">
    <property type="entry name" value="Malate_synthase_TIM"/>
</dbReference>
<dbReference type="GO" id="GO:0000287">
    <property type="term" value="F:magnesium ion binding"/>
    <property type="evidence" value="ECO:0007669"/>
    <property type="project" value="TreeGrafter"/>
</dbReference>
<dbReference type="PANTHER" id="PTHR42739:SF1">
    <property type="entry name" value="MALATE SYNTHASE G"/>
    <property type="match status" value="1"/>
</dbReference>
<dbReference type="SUPFAM" id="SSF51645">
    <property type="entry name" value="Malate synthase G"/>
    <property type="match status" value="1"/>
</dbReference>
<dbReference type="GO" id="GO:0006097">
    <property type="term" value="P:glyoxylate cycle"/>
    <property type="evidence" value="ECO:0007669"/>
    <property type="project" value="InterPro"/>
</dbReference>
<evidence type="ECO:0000256" key="5">
    <source>
        <dbReference type="ARBA" id="ARBA00023097"/>
    </source>
</evidence>
<accession>A0A382V9E3</accession>
<dbReference type="Pfam" id="PF01274">
    <property type="entry name" value="MS_TIM-barrel"/>
    <property type="match status" value="1"/>
</dbReference>
<keyword evidence="3" id="KW-0479">Metal-binding</keyword>
<evidence type="ECO:0000259" key="6">
    <source>
        <dbReference type="Pfam" id="PF01274"/>
    </source>
</evidence>
<protein>
    <recommendedName>
        <fullName evidence="6">Malate synthase TIM barrel domain-containing protein</fullName>
    </recommendedName>
</protein>
<evidence type="ECO:0000256" key="2">
    <source>
        <dbReference type="ARBA" id="ARBA00022490"/>
    </source>
</evidence>
<feature type="non-terminal residue" evidence="7">
    <location>
        <position position="1"/>
    </location>
</feature>
<name>A0A382V9E3_9ZZZZ</name>
<evidence type="ECO:0000256" key="1">
    <source>
        <dbReference type="ARBA" id="ARBA00001946"/>
    </source>
</evidence>
<gene>
    <name evidence="7" type="ORF">METZ01_LOCUS395953</name>
</gene>
<dbReference type="GO" id="GO:0009436">
    <property type="term" value="P:glyoxylate catabolic process"/>
    <property type="evidence" value="ECO:0007669"/>
    <property type="project" value="TreeGrafter"/>
</dbReference>
<dbReference type="AlphaFoldDB" id="A0A382V9E3"/>
<dbReference type="InterPro" id="IPR011076">
    <property type="entry name" value="Malate_synth_sf"/>
</dbReference>
<sequence length="286" mass="31750">KLNPDRSYISPKGKKFKLSGRALLLNRNVGHLMTNPAILLKDGSECPEGILDAFITSAACLHDFKRKGNSRTNSIYIVKPKMHGPEEAAFTNLIFTKVEEVLNLKKFTIKCGIMDEERRTSANLKECIRSLENRVFFINTGFLDRTGDEIHTSMEAGPMIKKGDMKSSKWIAAYEISNVNIGLACGFSGIAQIGKGMWAMPDLMSNMMKQKIAHPLAGANCAWVPSPTAAALHSLHYHEVDVFSEQKKLLSRKPTELSDLLTIPIADRVNWSIDEINIEISNSAQS</sequence>
<dbReference type="PANTHER" id="PTHR42739">
    <property type="entry name" value="MALATE SYNTHASE G"/>
    <property type="match status" value="1"/>
</dbReference>
<feature type="non-terminal residue" evidence="7">
    <location>
        <position position="286"/>
    </location>
</feature>
<dbReference type="EMBL" id="UINC01150183">
    <property type="protein sequence ID" value="SVD43099.1"/>
    <property type="molecule type" value="Genomic_DNA"/>
</dbReference>
<organism evidence="7">
    <name type="scientific">marine metagenome</name>
    <dbReference type="NCBI Taxonomy" id="408172"/>
    <lineage>
        <taxon>unclassified sequences</taxon>
        <taxon>metagenomes</taxon>
        <taxon>ecological metagenomes</taxon>
    </lineage>
</organism>
<evidence type="ECO:0000256" key="3">
    <source>
        <dbReference type="ARBA" id="ARBA00022723"/>
    </source>
</evidence>
<keyword evidence="5" id="KW-0558">Oxidation</keyword>
<dbReference type="GO" id="GO:0005829">
    <property type="term" value="C:cytosol"/>
    <property type="evidence" value="ECO:0007669"/>
    <property type="project" value="TreeGrafter"/>
</dbReference>
<dbReference type="Gene3D" id="3.20.20.360">
    <property type="entry name" value="Malate synthase, domain 3"/>
    <property type="match status" value="1"/>
</dbReference>
<keyword evidence="4" id="KW-0460">Magnesium</keyword>